<reference evidence="2" key="1">
    <citation type="submission" date="2020-02" db="EMBL/GenBank/DDBJ databases">
        <authorList>
            <person name="Meier V. D."/>
        </authorList>
    </citation>
    <scope>NUCLEOTIDE SEQUENCE</scope>
    <source>
        <strain evidence="2">AVDCRST_MAG02</strain>
    </source>
</reference>
<evidence type="ECO:0000313" key="2">
    <source>
        <dbReference type="EMBL" id="CAA9463739.1"/>
    </source>
</evidence>
<organism evidence="2">
    <name type="scientific">uncultured Rubrobacteraceae bacterium</name>
    <dbReference type="NCBI Taxonomy" id="349277"/>
    <lineage>
        <taxon>Bacteria</taxon>
        <taxon>Bacillati</taxon>
        <taxon>Actinomycetota</taxon>
        <taxon>Rubrobacteria</taxon>
        <taxon>Rubrobacterales</taxon>
        <taxon>Rubrobacteraceae</taxon>
        <taxon>environmental samples</taxon>
    </lineage>
</organism>
<feature type="compositionally biased region" description="Basic and acidic residues" evidence="1">
    <location>
        <begin position="114"/>
        <end position="133"/>
    </location>
</feature>
<feature type="compositionally biased region" description="Basic residues" evidence="1">
    <location>
        <begin position="100"/>
        <end position="113"/>
    </location>
</feature>
<feature type="region of interest" description="Disordered" evidence="1">
    <location>
        <begin position="1"/>
        <end position="250"/>
    </location>
</feature>
<proteinExistence type="predicted"/>
<feature type="non-terminal residue" evidence="2">
    <location>
        <position position="250"/>
    </location>
</feature>
<dbReference type="EMBL" id="CADCVH010000088">
    <property type="protein sequence ID" value="CAA9463739.1"/>
    <property type="molecule type" value="Genomic_DNA"/>
</dbReference>
<feature type="non-terminal residue" evidence="2">
    <location>
        <position position="1"/>
    </location>
</feature>
<protein>
    <submittedName>
        <fullName evidence="2">Transcriptional regulator, Crp/Fnr family</fullName>
    </submittedName>
</protein>
<feature type="compositionally biased region" description="Basic residues" evidence="1">
    <location>
        <begin position="59"/>
        <end position="69"/>
    </location>
</feature>
<dbReference type="AlphaFoldDB" id="A0A6J4REL3"/>
<feature type="compositionally biased region" description="Basic and acidic residues" evidence="1">
    <location>
        <begin position="172"/>
        <end position="181"/>
    </location>
</feature>
<sequence length="250" mass="26579">EGGAHRSRWCGRSGIGARACRPAREGMPQARGKAAASGGGDDDAPLRGRAGHLYEGRALRRALRPHRRAGQALEDLPRRQGGLPAPGRPPGGLRGPGARRLPRAGRPRARLHGLRGDEGPEGLRRAGRADRSGGRRRPAHARGTRDRVRAGARRLPAGADHGGQAGHPPAHARREVREGGRGRWHHPAAPDPLRPGGDGRDHPRVGHGRHAVPEEARPPQKGRTHHHDTRTGRVGRGGMAPTAVPRPPGL</sequence>
<evidence type="ECO:0000256" key="1">
    <source>
        <dbReference type="SAM" id="MobiDB-lite"/>
    </source>
</evidence>
<gene>
    <name evidence="2" type="ORF">AVDCRST_MAG02-2682</name>
</gene>
<accession>A0A6J4REL3</accession>
<name>A0A6J4REL3_9ACTN</name>